<dbReference type="Proteomes" id="UP000054725">
    <property type="component" value="Unassembled WGS sequence"/>
</dbReference>
<evidence type="ECO:0000313" key="2">
    <source>
        <dbReference type="EMBL" id="KTD35861.1"/>
    </source>
</evidence>
<dbReference type="OrthoDB" id="5654404at2"/>
<dbReference type="PATRIC" id="fig|45070.6.peg.896"/>
<accession>A0A0W0WU82</accession>
<dbReference type="RefSeq" id="WP_058503900.1">
    <property type="nucleotide sequence ID" value="NZ_CAAAIF010000001.1"/>
</dbReference>
<gene>
    <name evidence="2" type="ORF">Lnau_0845</name>
</gene>
<organism evidence="2 3">
    <name type="scientific">Legionella nautarum</name>
    <dbReference type="NCBI Taxonomy" id="45070"/>
    <lineage>
        <taxon>Bacteria</taxon>
        <taxon>Pseudomonadati</taxon>
        <taxon>Pseudomonadota</taxon>
        <taxon>Gammaproteobacteria</taxon>
        <taxon>Legionellales</taxon>
        <taxon>Legionellaceae</taxon>
        <taxon>Legionella</taxon>
    </lineage>
</organism>
<dbReference type="EMBL" id="LNYO01000013">
    <property type="protein sequence ID" value="KTD35861.1"/>
    <property type="molecule type" value="Genomic_DNA"/>
</dbReference>
<protein>
    <submittedName>
        <fullName evidence="2">Uncharacterized protein</fullName>
    </submittedName>
</protein>
<evidence type="ECO:0000313" key="3">
    <source>
        <dbReference type="Proteomes" id="UP000054725"/>
    </source>
</evidence>
<name>A0A0W0WU82_9GAMM</name>
<sequence>MKIRELERWLTELRNLNLRNKRLQEEIDNLHLLLIPPYRRDNIAKIEEGLNHIIEIADPYLPKENLLALSEMKQPFEKVLYPENVTAGMMLENIRKDEWKEEINNEKKMELKTAIENHKVKLNGIFSRYNPFLKSPAAKIQALEVLEDYLNRPQELAPNAQSIHELIEAWKSASLPPKDELIEKDENHSPKESESFAVIIGKHRNIFFNETRNINTSTQDFLDSIDKDYGSTVLVSGLQ</sequence>
<feature type="coiled-coil region" evidence="1">
    <location>
        <begin position="6"/>
        <end position="33"/>
    </location>
</feature>
<comment type="caution">
    <text evidence="2">The sequence shown here is derived from an EMBL/GenBank/DDBJ whole genome shotgun (WGS) entry which is preliminary data.</text>
</comment>
<reference evidence="2 3" key="1">
    <citation type="submission" date="2015-11" db="EMBL/GenBank/DDBJ databases">
        <title>Genomic analysis of 38 Legionella species identifies large and diverse effector repertoires.</title>
        <authorList>
            <person name="Burstein D."/>
            <person name="Amaro F."/>
            <person name="Zusman T."/>
            <person name="Lifshitz Z."/>
            <person name="Cohen O."/>
            <person name="Gilbert J.A."/>
            <person name="Pupko T."/>
            <person name="Shuman H.A."/>
            <person name="Segal G."/>
        </authorList>
    </citation>
    <scope>NUCLEOTIDE SEQUENCE [LARGE SCALE GENOMIC DNA]</scope>
    <source>
        <strain evidence="2 3">ATCC 49506</strain>
    </source>
</reference>
<dbReference type="AlphaFoldDB" id="A0A0W0WU82"/>
<keyword evidence="3" id="KW-1185">Reference proteome</keyword>
<dbReference type="STRING" id="45070.Lnau_0845"/>
<evidence type="ECO:0000256" key="1">
    <source>
        <dbReference type="SAM" id="Coils"/>
    </source>
</evidence>
<proteinExistence type="predicted"/>
<keyword evidence="1" id="KW-0175">Coiled coil</keyword>